<dbReference type="EMBL" id="PDWK01000027">
    <property type="protein sequence ID" value="KAF1689103.1"/>
    <property type="molecule type" value="Genomic_DNA"/>
</dbReference>
<evidence type="ECO:0008006" key="5">
    <source>
        <dbReference type="Google" id="ProtNLM"/>
    </source>
</evidence>
<dbReference type="RefSeq" id="WP_162124327.1">
    <property type="nucleotide sequence ID" value="NZ_PDWK01000027.1"/>
</dbReference>
<dbReference type="Proteomes" id="UP000717981">
    <property type="component" value="Unassembled WGS sequence"/>
</dbReference>
<accession>A0A921TFZ1</accession>
<evidence type="ECO:0000313" key="4">
    <source>
        <dbReference type="Proteomes" id="UP000717981"/>
    </source>
</evidence>
<sequence length="218" mass="23931">MKSKSTPRFLPLLLAGLLPAAYAAPALAGNDGVLASELAEARKEVQRELAKARTELETGNLEVGRSLRFGSQDRRARNDLPRAEITPEGDFLIEGEAVAINADQRRQLLDYRSQVVQLALAGIELGEVSAQAALEVVDRNMFSLLVGAMTGSLERKIEKTVMASLQPGLESLCRSLPALLDTQDRLAASLPEFRPYATLRAEDVDDCEEEVRRQFARR</sequence>
<proteinExistence type="predicted"/>
<protein>
    <recommendedName>
        <fullName evidence="5">YggN family protein</fullName>
    </recommendedName>
</protein>
<gene>
    <name evidence="3" type="ORF">CR938_07040</name>
</gene>
<keyword evidence="2" id="KW-0732">Signal</keyword>
<evidence type="ECO:0000256" key="2">
    <source>
        <dbReference type="SAM" id="SignalP"/>
    </source>
</evidence>
<comment type="caution">
    <text evidence="3">The sequence shown here is derived from an EMBL/GenBank/DDBJ whole genome shotgun (WGS) entry which is preliminary data.</text>
</comment>
<keyword evidence="1" id="KW-0175">Coiled coil</keyword>
<dbReference type="OrthoDB" id="6057407at2"/>
<name>A0A921TFZ1_9GAMM</name>
<organism evidence="3 4">
    <name type="scientific">Pseudoxanthomonas taiwanensis</name>
    <dbReference type="NCBI Taxonomy" id="176598"/>
    <lineage>
        <taxon>Bacteria</taxon>
        <taxon>Pseudomonadati</taxon>
        <taxon>Pseudomonadota</taxon>
        <taxon>Gammaproteobacteria</taxon>
        <taxon>Lysobacterales</taxon>
        <taxon>Lysobacteraceae</taxon>
        <taxon>Pseudoxanthomonas</taxon>
    </lineage>
</organism>
<keyword evidence="4" id="KW-1185">Reference proteome</keyword>
<evidence type="ECO:0000313" key="3">
    <source>
        <dbReference type="EMBL" id="KAF1689103.1"/>
    </source>
</evidence>
<dbReference type="AlphaFoldDB" id="A0A921TFZ1"/>
<feature type="chain" id="PRO_5037597540" description="YggN family protein" evidence="2">
    <location>
        <begin position="29"/>
        <end position="218"/>
    </location>
</feature>
<evidence type="ECO:0000256" key="1">
    <source>
        <dbReference type="SAM" id="Coils"/>
    </source>
</evidence>
<feature type="coiled-coil region" evidence="1">
    <location>
        <begin position="35"/>
        <end position="62"/>
    </location>
</feature>
<reference evidence="3" key="1">
    <citation type="submission" date="2017-10" db="EMBL/GenBank/DDBJ databases">
        <title>Whole genome sequencing of members of genus Pseudoxanthomonas.</title>
        <authorList>
            <person name="Kumar S."/>
            <person name="Bansal K."/>
            <person name="Kaur A."/>
            <person name="Patil P."/>
            <person name="Sharma S."/>
            <person name="Patil P.B."/>
        </authorList>
    </citation>
    <scope>NUCLEOTIDE SEQUENCE</scope>
    <source>
        <strain evidence="3">DSM 22914</strain>
    </source>
</reference>
<feature type="signal peptide" evidence="2">
    <location>
        <begin position="1"/>
        <end position="28"/>
    </location>
</feature>